<dbReference type="AlphaFoldDB" id="A0A1F7RBZ7"/>
<name>A0A1F7RBZ7_9BACT</name>
<dbReference type="Pfam" id="PF02517">
    <property type="entry name" value="Rce1-like"/>
    <property type="match status" value="1"/>
</dbReference>
<dbReference type="InterPro" id="IPR003675">
    <property type="entry name" value="Rce1/LyrA-like_dom"/>
</dbReference>
<comment type="caution">
    <text evidence="3">The sequence shown here is derived from an EMBL/GenBank/DDBJ whole genome shotgun (WGS) entry which is preliminary data.</text>
</comment>
<sequence length="217" mass="25494">MKNETQKSGLNLYIPYVLPFAVFLILTAIGNQFYNGKYIFYPIRTIIMAYLLFFYRKNYDEIKLSLAFLPIVIGLVVFVIWILPEGLYPKLNHSSFNPYKFNNKELAYFLIFFRLVGTSLVVPVVEELFWRSFLIRYMINSNFKSVPIGEFTWFSFILTVLLFGSEHNEWLAGILAGVVYNCLLYYKKDLFSCILAHGVTNFILGVYVLLTQSWHFW</sequence>
<dbReference type="InterPro" id="IPR014346">
    <property type="entry name" value="Prenyl_protease-related"/>
</dbReference>
<feature type="transmembrane region" description="Helical" evidence="1">
    <location>
        <begin position="12"/>
        <end position="33"/>
    </location>
</feature>
<feature type="transmembrane region" description="Helical" evidence="1">
    <location>
        <begin position="193"/>
        <end position="210"/>
    </location>
</feature>
<dbReference type="NCBIfam" id="TIGR03008">
    <property type="entry name" value="pepcterm_CAAX"/>
    <property type="match status" value="1"/>
</dbReference>
<reference evidence="3 4" key="1">
    <citation type="journal article" date="2016" name="Nat. Commun.">
        <title>Thousands of microbial genomes shed light on interconnected biogeochemical processes in an aquifer system.</title>
        <authorList>
            <person name="Anantharaman K."/>
            <person name="Brown C.T."/>
            <person name="Hug L.A."/>
            <person name="Sharon I."/>
            <person name="Castelle C.J."/>
            <person name="Probst A.J."/>
            <person name="Thomas B.C."/>
            <person name="Singh A."/>
            <person name="Wilkins M.J."/>
            <person name="Karaoz U."/>
            <person name="Brodie E.L."/>
            <person name="Williams K.H."/>
            <person name="Hubbard S.S."/>
            <person name="Banfield J.F."/>
        </authorList>
    </citation>
    <scope>NUCLEOTIDE SEQUENCE [LARGE SCALE GENOMIC DNA]</scope>
</reference>
<feature type="transmembrane region" description="Helical" evidence="1">
    <location>
        <begin position="146"/>
        <end position="164"/>
    </location>
</feature>
<evidence type="ECO:0000313" key="4">
    <source>
        <dbReference type="Proteomes" id="UP000178526"/>
    </source>
</evidence>
<protein>
    <submittedName>
        <fullName evidence="3">CAAX prenyl protease-related protein</fullName>
    </submittedName>
</protein>
<accession>A0A1F7RBZ7</accession>
<keyword evidence="1" id="KW-0472">Membrane</keyword>
<keyword evidence="1" id="KW-1133">Transmembrane helix</keyword>
<feature type="transmembrane region" description="Helical" evidence="1">
    <location>
        <begin position="170"/>
        <end position="186"/>
    </location>
</feature>
<keyword evidence="1" id="KW-0812">Transmembrane</keyword>
<dbReference type="GO" id="GO:0004175">
    <property type="term" value="F:endopeptidase activity"/>
    <property type="evidence" value="ECO:0007669"/>
    <property type="project" value="UniProtKB-ARBA"/>
</dbReference>
<evidence type="ECO:0000313" key="3">
    <source>
        <dbReference type="EMBL" id="OGL39072.1"/>
    </source>
</evidence>
<dbReference type="EMBL" id="MGDB01000129">
    <property type="protein sequence ID" value="OGL39072.1"/>
    <property type="molecule type" value="Genomic_DNA"/>
</dbReference>
<evidence type="ECO:0000259" key="2">
    <source>
        <dbReference type="Pfam" id="PF02517"/>
    </source>
</evidence>
<dbReference type="Proteomes" id="UP000178526">
    <property type="component" value="Unassembled WGS sequence"/>
</dbReference>
<keyword evidence="3" id="KW-0378">Hydrolase</keyword>
<dbReference type="GO" id="GO:0006508">
    <property type="term" value="P:proteolysis"/>
    <property type="evidence" value="ECO:0007669"/>
    <property type="project" value="UniProtKB-KW"/>
</dbReference>
<dbReference type="GO" id="GO:0080120">
    <property type="term" value="P:CAAX-box protein maturation"/>
    <property type="evidence" value="ECO:0007669"/>
    <property type="project" value="UniProtKB-ARBA"/>
</dbReference>
<keyword evidence="3" id="KW-0645">Protease</keyword>
<organism evidence="3 4">
    <name type="scientific">Candidatus Schekmanbacteria bacterium GWA2_38_11</name>
    <dbReference type="NCBI Taxonomy" id="1817876"/>
    <lineage>
        <taxon>Bacteria</taxon>
        <taxon>Candidatus Schekmaniibacteriota</taxon>
    </lineage>
</organism>
<evidence type="ECO:0000256" key="1">
    <source>
        <dbReference type="SAM" id="Phobius"/>
    </source>
</evidence>
<feature type="transmembrane region" description="Helical" evidence="1">
    <location>
        <begin position="106"/>
        <end position="125"/>
    </location>
</feature>
<feature type="transmembrane region" description="Helical" evidence="1">
    <location>
        <begin position="62"/>
        <end position="83"/>
    </location>
</feature>
<gene>
    <name evidence="3" type="ORF">A2042_04825</name>
</gene>
<feature type="transmembrane region" description="Helical" evidence="1">
    <location>
        <begin position="39"/>
        <end position="55"/>
    </location>
</feature>
<feature type="domain" description="CAAX prenyl protease 2/Lysostaphin resistance protein A-like" evidence="2">
    <location>
        <begin position="111"/>
        <end position="203"/>
    </location>
</feature>
<proteinExistence type="predicted"/>